<name>A0ABQ1Z7E0_9BACT</name>
<keyword evidence="1" id="KW-0732">Signal</keyword>
<evidence type="ECO:0000313" key="3">
    <source>
        <dbReference type="Proteomes" id="UP000600214"/>
    </source>
</evidence>
<dbReference type="EMBL" id="BMIA01000005">
    <property type="protein sequence ID" value="GGH52871.1"/>
    <property type="molecule type" value="Genomic_DNA"/>
</dbReference>
<dbReference type="Proteomes" id="UP000600214">
    <property type="component" value="Unassembled WGS sequence"/>
</dbReference>
<organism evidence="2 3">
    <name type="scientific">Dyadobacter endophyticus</name>
    <dbReference type="NCBI Taxonomy" id="1749036"/>
    <lineage>
        <taxon>Bacteria</taxon>
        <taxon>Pseudomonadati</taxon>
        <taxon>Bacteroidota</taxon>
        <taxon>Cytophagia</taxon>
        <taxon>Cytophagales</taxon>
        <taxon>Spirosomataceae</taxon>
        <taxon>Dyadobacter</taxon>
    </lineage>
</organism>
<proteinExistence type="predicted"/>
<dbReference type="RefSeq" id="WP_188938771.1">
    <property type="nucleotide sequence ID" value="NZ_BMIA01000005.1"/>
</dbReference>
<sequence length="417" mass="48174">MKYFLPLLLILLKSLTVAAQDTIRVTYSEEPDTLSVRQKFIDRYDNVFMTRVPTKHIVKAGYRTSDLRGIGIGVDISYEYKLLPFLSVEATLRGQTNAANDAIYSRTFVKPWRGNTWLGAKARWYYAMPARIRKGLNANNFSGAYLAMSYELPLKSIDRYNSSPYKRIVGVASGFQSRFLNWGHIDISFGAYYTEPRPREASWHPLYSNKSPVDFKRNIIFSTQMTVGIALGDWKRSLPSQLCEVLLCDEEIHNQWKLRFPEFSIGLDQQSLRTGIAREAKFGKSPFSLDMSANAEFYDRKWDSVRGSSIKVGLQPRYYFLQRMQIRRGKSGNNLSGFYTAFEIAMLHTKYGTTGYFPNINERYWSISPSIGFQQRLFKHIYVDTNVGYHVLPADVPYPYDALHRRYSARLELGFTF</sequence>
<evidence type="ECO:0008006" key="4">
    <source>
        <dbReference type="Google" id="ProtNLM"/>
    </source>
</evidence>
<protein>
    <recommendedName>
        <fullName evidence="4">Phosphate-selective porin O and P</fullName>
    </recommendedName>
</protein>
<reference evidence="3" key="1">
    <citation type="journal article" date="2019" name="Int. J. Syst. Evol. Microbiol.">
        <title>The Global Catalogue of Microorganisms (GCM) 10K type strain sequencing project: providing services to taxonomists for standard genome sequencing and annotation.</title>
        <authorList>
            <consortium name="The Broad Institute Genomics Platform"/>
            <consortium name="The Broad Institute Genome Sequencing Center for Infectious Disease"/>
            <person name="Wu L."/>
            <person name="Ma J."/>
        </authorList>
    </citation>
    <scope>NUCLEOTIDE SEQUENCE [LARGE SCALE GENOMIC DNA]</scope>
    <source>
        <strain evidence="3">CGMCC 1.15288</strain>
    </source>
</reference>
<feature type="signal peptide" evidence="1">
    <location>
        <begin position="1"/>
        <end position="19"/>
    </location>
</feature>
<feature type="chain" id="PRO_5045668897" description="Phosphate-selective porin O and P" evidence="1">
    <location>
        <begin position="20"/>
        <end position="417"/>
    </location>
</feature>
<accession>A0ABQ1Z7E0</accession>
<comment type="caution">
    <text evidence="2">The sequence shown here is derived from an EMBL/GenBank/DDBJ whole genome shotgun (WGS) entry which is preliminary data.</text>
</comment>
<gene>
    <name evidence="2" type="ORF">GCM10007423_57750</name>
</gene>
<evidence type="ECO:0000313" key="2">
    <source>
        <dbReference type="EMBL" id="GGH52871.1"/>
    </source>
</evidence>
<evidence type="ECO:0000256" key="1">
    <source>
        <dbReference type="SAM" id="SignalP"/>
    </source>
</evidence>
<keyword evidence="3" id="KW-1185">Reference proteome</keyword>